<dbReference type="InterPro" id="IPR013332">
    <property type="entry name" value="KPR_N"/>
</dbReference>
<evidence type="ECO:0000313" key="3">
    <source>
        <dbReference type="EMBL" id="CAG9980515.1"/>
    </source>
</evidence>
<dbReference type="Pfam" id="PF08546">
    <property type="entry name" value="ApbA_C"/>
    <property type="match status" value="1"/>
</dbReference>
<evidence type="ECO:0000259" key="2">
    <source>
        <dbReference type="Pfam" id="PF08546"/>
    </source>
</evidence>
<protein>
    <recommendedName>
        <fullName evidence="5">2-dehydropantoate 2-reductase</fullName>
    </recommendedName>
</protein>
<reference evidence="3" key="1">
    <citation type="submission" date="2021-10" db="EMBL/GenBank/DDBJ databases">
        <authorList>
            <person name="Piombo E."/>
        </authorList>
    </citation>
    <scope>NUCLEOTIDE SEQUENCE</scope>
</reference>
<dbReference type="PANTHER" id="PTHR21708:SF30">
    <property type="entry name" value="2-DEHYDROPANTOATE 2-REDUCTASE-RELATED"/>
    <property type="match status" value="1"/>
</dbReference>
<feature type="domain" description="Ketopantoate reductase N-terminal" evidence="1">
    <location>
        <begin position="9"/>
        <end position="166"/>
    </location>
</feature>
<dbReference type="Pfam" id="PF02558">
    <property type="entry name" value="ApbA"/>
    <property type="match status" value="1"/>
</dbReference>
<evidence type="ECO:0000259" key="1">
    <source>
        <dbReference type="Pfam" id="PF02558"/>
    </source>
</evidence>
<dbReference type="PANTHER" id="PTHR21708">
    <property type="entry name" value="PROBABLE 2-DEHYDROPANTOATE 2-REDUCTASE"/>
    <property type="match status" value="1"/>
</dbReference>
<sequence length="346" mass="38531">MAQPKSKMLLVGGGGVGVMAAYALEIGGRAEVTAVLRSNFEAVSKKGGFDIDSLEHGHDIKGWRPTHIRRTIPNVAEEHLPTFDYIVVTTKNIPEVPPSVEDLIAPAVTPGKTAIVLSQNGLNIEKPLINRFPTNPIVSSISLINVAETCHGTILHDDNDVQFLGPFVNPQIKPEIVERAAKEYISLYNACGILRIEYEHDVQFTRWQKLVYNASYNTVSAALQMDTIRMRKSIHVIDELVRPIMQEIVAAAKAAGYELPSDIVQKKILNDPVDVEVRPSMMQDVSKGNFIEIENIVHQPLLEGTSRGVPMPTLQTVYYILKGFQRKTMEKKGLWEPVFTPDNPYR</sequence>
<dbReference type="Proteomes" id="UP000754883">
    <property type="component" value="Unassembled WGS sequence"/>
</dbReference>
<organism evidence="3 4">
    <name type="scientific">Clonostachys byssicola</name>
    <dbReference type="NCBI Taxonomy" id="160290"/>
    <lineage>
        <taxon>Eukaryota</taxon>
        <taxon>Fungi</taxon>
        <taxon>Dikarya</taxon>
        <taxon>Ascomycota</taxon>
        <taxon>Pezizomycotina</taxon>
        <taxon>Sordariomycetes</taxon>
        <taxon>Hypocreomycetidae</taxon>
        <taxon>Hypocreales</taxon>
        <taxon>Bionectriaceae</taxon>
        <taxon>Clonostachys</taxon>
    </lineage>
</organism>
<accession>A0A9N9U3H4</accession>
<dbReference type="InterPro" id="IPR013752">
    <property type="entry name" value="KPA_reductase"/>
</dbReference>
<evidence type="ECO:0008006" key="5">
    <source>
        <dbReference type="Google" id="ProtNLM"/>
    </source>
</evidence>
<comment type="caution">
    <text evidence="3">The sequence shown here is derived from an EMBL/GenBank/DDBJ whole genome shotgun (WGS) entry which is preliminary data.</text>
</comment>
<proteinExistence type="predicted"/>
<keyword evidence="4" id="KW-1185">Reference proteome</keyword>
<dbReference type="Gene3D" id="1.10.1040.10">
    <property type="entry name" value="N-(1-d-carboxylethyl)-l-norvaline Dehydrogenase, domain 2"/>
    <property type="match status" value="1"/>
</dbReference>
<dbReference type="Gene3D" id="3.40.50.720">
    <property type="entry name" value="NAD(P)-binding Rossmann-like Domain"/>
    <property type="match status" value="1"/>
</dbReference>
<dbReference type="GO" id="GO:0005737">
    <property type="term" value="C:cytoplasm"/>
    <property type="evidence" value="ECO:0007669"/>
    <property type="project" value="TreeGrafter"/>
</dbReference>
<dbReference type="InterPro" id="IPR036291">
    <property type="entry name" value="NAD(P)-bd_dom_sf"/>
</dbReference>
<gene>
    <name evidence="3" type="ORF">CBYS24578_00007480</name>
</gene>
<dbReference type="InterPro" id="IPR013328">
    <property type="entry name" value="6PGD_dom2"/>
</dbReference>
<dbReference type="EMBL" id="CABFNO020001317">
    <property type="protein sequence ID" value="CAG9980515.1"/>
    <property type="molecule type" value="Genomic_DNA"/>
</dbReference>
<dbReference type="AlphaFoldDB" id="A0A9N9U3H4"/>
<evidence type="ECO:0000313" key="4">
    <source>
        <dbReference type="Proteomes" id="UP000754883"/>
    </source>
</evidence>
<dbReference type="SUPFAM" id="SSF51735">
    <property type="entry name" value="NAD(P)-binding Rossmann-fold domains"/>
    <property type="match status" value="1"/>
</dbReference>
<dbReference type="SUPFAM" id="SSF48179">
    <property type="entry name" value="6-phosphogluconate dehydrogenase C-terminal domain-like"/>
    <property type="match status" value="1"/>
</dbReference>
<name>A0A9N9U3H4_9HYPO</name>
<dbReference type="InterPro" id="IPR051402">
    <property type="entry name" value="KPR-Related"/>
</dbReference>
<feature type="domain" description="Ketopantoate reductase C-terminal" evidence="2">
    <location>
        <begin position="202"/>
        <end position="324"/>
    </location>
</feature>
<dbReference type="OrthoDB" id="3609at2759"/>
<dbReference type="InterPro" id="IPR008927">
    <property type="entry name" value="6-PGluconate_DH-like_C_sf"/>
</dbReference>
<dbReference type="FunFam" id="1.10.1040.10:FF:000017">
    <property type="entry name" value="2-dehydropantoate 2-reductase"/>
    <property type="match status" value="1"/>
</dbReference>